<dbReference type="InterPro" id="IPR057387">
    <property type="entry name" value="Tad8-like"/>
</dbReference>
<accession>A0A8S5TBX9</accession>
<feature type="transmembrane region" description="Helical" evidence="1">
    <location>
        <begin position="92"/>
        <end position="119"/>
    </location>
</feature>
<dbReference type="EMBL" id="BK032789">
    <property type="protein sequence ID" value="DAF60495.1"/>
    <property type="molecule type" value="Genomic_DNA"/>
</dbReference>
<keyword evidence="1" id="KW-1133">Transmembrane helix</keyword>
<evidence type="ECO:0000313" key="2">
    <source>
        <dbReference type="EMBL" id="DAF60495.1"/>
    </source>
</evidence>
<organism evidence="2">
    <name type="scientific">Myoviridae sp. ctLq07</name>
    <dbReference type="NCBI Taxonomy" id="2827681"/>
    <lineage>
        <taxon>Viruses</taxon>
        <taxon>Duplodnaviria</taxon>
        <taxon>Heunggongvirae</taxon>
        <taxon>Uroviricota</taxon>
        <taxon>Caudoviricetes</taxon>
    </lineage>
</organism>
<keyword evidence="1" id="KW-0472">Membrane</keyword>
<sequence>MKETLTDWLNARNNFGIFYPPMKAEEFVEFIKDYLLNENWYTVNPVSNEQVYTEILINVLDRYSMKYKKEKRGVNVKEIIKEIIKDTNMTTVIIGIVEVLIGAILIKITIAISAMLLILGGMNIGKGLYGGKEN</sequence>
<reference evidence="2" key="1">
    <citation type="journal article" date="2021" name="Proc. Natl. Acad. Sci. U.S.A.">
        <title>A Catalog of Tens of Thousands of Viruses from Human Metagenomes Reveals Hidden Associations with Chronic Diseases.</title>
        <authorList>
            <person name="Tisza M.J."/>
            <person name="Buck C.B."/>
        </authorList>
    </citation>
    <scope>NUCLEOTIDE SEQUENCE</scope>
    <source>
        <strain evidence="2">CtLq07</strain>
    </source>
</reference>
<protein>
    <submittedName>
        <fullName evidence="2">Uncharacterized protein</fullName>
    </submittedName>
</protein>
<name>A0A8S5TBX9_9CAUD</name>
<keyword evidence="1" id="KW-0812">Transmembrane</keyword>
<proteinExistence type="predicted"/>
<dbReference type="Pfam" id="PF25189">
    <property type="entry name" value="Tad8"/>
    <property type="match status" value="1"/>
</dbReference>
<evidence type="ECO:0000256" key="1">
    <source>
        <dbReference type="SAM" id="Phobius"/>
    </source>
</evidence>